<dbReference type="EMBL" id="CAJNOK010015785">
    <property type="protein sequence ID" value="CAF1232151.1"/>
    <property type="molecule type" value="Genomic_DNA"/>
</dbReference>
<dbReference type="EMBL" id="CAJOBA010037332">
    <property type="protein sequence ID" value="CAF4040338.1"/>
    <property type="molecule type" value="Genomic_DNA"/>
</dbReference>
<dbReference type="InterPro" id="IPR011707">
    <property type="entry name" value="Cu-oxidase-like_N"/>
</dbReference>
<dbReference type="OrthoDB" id="10066563at2759"/>
<comment type="similarity">
    <text evidence="1">Belongs to the multicopper oxidase family.</text>
</comment>
<keyword evidence="4" id="KW-0186">Copper</keyword>
<sequence>MDGVTRITQCPIEPGETFTYKFVASNKDTHWYHAHSGVQRTEGLYGAFIVTESYAAADKNNSDNKSDSNDANRDVKDGYEQEFYFIVQEWLQQDSLSVFNYVNWENTKFFNSFTETTNCFAPNRMDDGTPVAPVPYNLKKKMDAILINGKGWYNLPVALQYVDSWGSNAFNLPLEVFTVKPNKKYLFRVIGANAGHALEITIGGHKMTIVASDGKKCRKVNCPFWPSQNDGPFDCISPGLYKSLSSSIPESDRIDMFKNQYKKEEFEEHFLNFHFSGSTSQRASINGRQFILPSYPPFFEKDFDKAIVPCRNSCIEESTCDCTNKLKIGTNKIIQLIIYNMGKGAGIDGTAHPVHFHGHHFYVVAMGYPTYNYTNHRYKSSNTDINCKNETNSFCNYAGWSNKYWSLGNIASIPIANLVNPPIKDTIFVPVGGFIVARFRSNNIGLWFLHCHIEVHQAEGMALFIQEGSDDEIRSLVKFDEINLCHKGPNIPDKSASLNRASQINDFKPILILLTLLCIIQHFSV</sequence>
<dbReference type="InterPro" id="IPR001117">
    <property type="entry name" value="Cu-oxidase_2nd"/>
</dbReference>
<dbReference type="GO" id="GO:0005886">
    <property type="term" value="C:plasma membrane"/>
    <property type="evidence" value="ECO:0007669"/>
    <property type="project" value="TreeGrafter"/>
</dbReference>
<evidence type="ECO:0000313" key="8">
    <source>
        <dbReference type="EMBL" id="CAF0817757.1"/>
    </source>
</evidence>
<dbReference type="EMBL" id="CAJOBC010000585">
    <property type="protein sequence ID" value="CAF3603997.1"/>
    <property type="molecule type" value="Genomic_DNA"/>
</dbReference>
<dbReference type="PROSITE" id="PS00080">
    <property type="entry name" value="MULTICOPPER_OXIDASE2"/>
    <property type="match status" value="1"/>
</dbReference>
<evidence type="ECO:0008006" key="13">
    <source>
        <dbReference type="Google" id="ProtNLM"/>
    </source>
</evidence>
<protein>
    <recommendedName>
        <fullName evidence="13">Laccase</fullName>
    </recommendedName>
</protein>
<evidence type="ECO:0000256" key="4">
    <source>
        <dbReference type="ARBA" id="ARBA00023008"/>
    </source>
</evidence>
<dbReference type="PANTHER" id="PTHR11709">
    <property type="entry name" value="MULTI-COPPER OXIDASE"/>
    <property type="match status" value="1"/>
</dbReference>
<feature type="domain" description="Plastocyanin-like" evidence="7">
    <location>
        <begin position="1"/>
        <end position="52"/>
    </location>
</feature>
<evidence type="ECO:0000313" key="11">
    <source>
        <dbReference type="EMBL" id="CAF4040338.1"/>
    </source>
</evidence>
<dbReference type="Proteomes" id="UP000677228">
    <property type="component" value="Unassembled WGS sequence"/>
</dbReference>
<dbReference type="InterPro" id="IPR002355">
    <property type="entry name" value="Cu_oxidase_Cu_BS"/>
</dbReference>
<dbReference type="EMBL" id="CAJNOQ010000585">
    <property type="protein sequence ID" value="CAF0817757.1"/>
    <property type="molecule type" value="Genomic_DNA"/>
</dbReference>
<gene>
    <name evidence="8" type="ORF">GPM918_LOCUS4381</name>
    <name evidence="9" type="ORF">OVA965_LOCUS25429</name>
    <name evidence="10" type="ORF">SRO942_LOCUS4382</name>
    <name evidence="11" type="ORF">TMI583_LOCUS26159</name>
</gene>
<evidence type="ECO:0000313" key="9">
    <source>
        <dbReference type="EMBL" id="CAF1232151.1"/>
    </source>
</evidence>
<dbReference type="CDD" id="cd13905">
    <property type="entry name" value="CuRO_3_tcLLC2_insect_like"/>
    <property type="match status" value="1"/>
</dbReference>
<accession>A0A813TV37</accession>
<evidence type="ECO:0000256" key="2">
    <source>
        <dbReference type="ARBA" id="ARBA00022723"/>
    </source>
</evidence>
<evidence type="ECO:0000313" key="10">
    <source>
        <dbReference type="EMBL" id="CAF3603997.1"/>
    </source>
</evidence>
<proteinExistence type="inferred from homology"/>
<dbReference type="Pfam" id="PF07732">
    <property type="entry name" value="Cu-oxidase_3"/>
    <property type="match status" value="1"/>
</dbReference>
<evidence type="ECO:0000259" key="7">
    <source>
        <dbReference type="Pfam" id="PF07732"/>
    </source>
</evidence>
<dbReference type="SUPFAM" id="SSF49503">
    <property type="entry name" value="Cupredoxins"/>
    <property type="match status" value="3"/>
</dbReference>
<dbReference type="GO" id="GO:0005507">
    <property type="term" value="F:copper ion binding"/>
    <property type="evidence" value="ECO:0007669"/>
    <property type="project" value="InterPro"/>
</dbReference>
<dbReference type="InterPro" id="IPR045087">
    <property type="entry name" value="Cu-oxidase_fam"/>
</dbReference>
<evidence type="ECO:0000256" key="3">
    <source>
        <dbReference type="ARBA" id="ARBA00023002"/>
    </source>
</evidence>
<reference evidence="8" key="1">
    <citation type="submission" date="2021-02" db="EMBL/GenBank/DDBJ databases">
        <authorList>
            <person name="Nowell W R."/>
        </authorList>
    </citation>
    <scope>NUCLEOTIDE SEQUENCE</scope>
</reference>
<feature type="domain" description="Plastocyanin-like" evidence="5">
    <location>
        <begin position="141"/>
        <end position="218"/>
    </location>
</feature>
<dbReference type="Pfam" id="PF00394">
    <property type="entry name" value="Cu-oxidase"/>
    <property type="match status" value="1"/>
</dbReference>
<evidence type="ECO:0000259" key="6">
    <source>
        <dbReference type="Pfam" id="PF07731"/>
    </source>
</evidence>
<dbReference type="InterPro" id="IPR011706">
    <property type="entry name" value="Cu-oxidase_C"/>
</dbReference>
<dbReference type="GO" id="GO:0016491">
    <property type="term" value="F:oxidoreductase activity"/>
    <property type="evidence" value="ECO:0007669"/>
    <property type="project" value="UniProtKB-KW"/>
</dbReference>
<comment type="caution">
    <text evidence="8">The sequence shown here is derived from an EMBL/GenBank/DDBJ whole genome shotgun (WGS) entry which is preliminary data.</text>
</comment>
<name>A0A813TV37_9BILA</name>
<dbReference type="GO" id="GO:0006826">
    <property type="term" value="P:iron ion transport"/>
    <property type="evidence" value="ECO:0007669"/>
    <property type="project" value="TreeGrafter"/>
</dbReference>
<dbReference type="Pfam" id="PF07731">
    <property type="entry name" value="Cu-oxidase_2"/>
    <property type="match status" value="1"/>
</dbReference>
<keyword evidence="3" id="KW-0560">Oxidoreductase</keyword>
<keyword evidence="2" id="KW-0479">Metal-binding</keyword>
<dbReference type="Proteomes" id="UP000682733">
    <property type="component" value="Unassembled WGS sequence"/>
</dbReference>
<evidence type="ECO:0000256" key="1">
    <source>
        <dbReference type="ARBA" id="ARBA00010609"/>
    </source>
</evidence>
<organism evidence="8 12">
    <name type="scientific">Didymodactylos carnosus</name>
    <dbReference type="NCBI Taxonomy" id="1234261"/>
    <lineage>
        <taxon>Eukaryota</taxon>
        <taxon>Metazoa</taxon>
        <taxon>Spiralia</taxon>
        <taxon>Gnathifera</taxon>
        <taxon>Rotifera</taxon>
        <taxon>Eurotatoria</taxon>
        <taxon>Bdelloidea</taxon>
        <taxon>Philodinida</taxon>
        <taxon>Philodinidae</taxon>
        <taxon>Didymodactylos</taxon>
    </lineage>
</organism>
<evidence type="ECO:0000313" key="12">
    <source>
        <dbReference type="Proteomes" id="UP000663829"/>
    </source>
</evidence>
<dbReference type="Gene3D" id="2.60.40.420">
    <property type="entry name" value="Cupredoxins - blue copper proteins"/>
    <property type="match status" value="3"/>
</dbReference>
<evidence type="ECO:0000259" key="5">
    <source>
        <dbReference type="Pfam" id="PF00394"/>
    </source>
</evidence>
<dbReference type="InterPro" id="IPR008972">
    <property type="entry name" value="Cupredoxin"/>
</dbReference>
<dbReference type="AlphaFoldDB" id="A0A813TV37"/>
<dbReference type="PANTHER" id="PTHR11709:SF394">
    <property type="entry name" value="FI03373P-RELATED"/>
    <property type="match status" value="1"/>
</dbReference>
<dbReference type="Proteomes" id="UP000663829">
    <property type="component" value="Unassembled WGS sequence"/>
</dbReference>
<feature type="domain" description="Plastocyanin-like" evidence="6">
    <location>
        <begin position="317"/>
        <end position="467"/>
    </location>
</feature>
<keyword evidence="12" id="KW-1185">Reference proteome</keyword>
<dbReference type="Proteomes" id="UP000681722">
    <property type="component" value="Unassembled WGS sequence"/>
</dbReference>